<gene>
    <name evidence="1" type="ORF">LCGC14_1275080</name>
</gene>
<dbReference type="AlphaFoldDB" id="A0A0F9P042"/>
<comment type="caution">
    <text evidence="1">The sequence shown here is derived from an EMBL/GenBank/DDBJ whole genome shotgun (WGS) entry which is preliminary data.</text>
</comment>
<protein>
    <submittedName>
        <fullName evidence="1">Uncharacterized protein</fullName>
    </submittedName>
</protein>
<proteinExistence type="predicted"/>
<reference evidence="1" key="1">
    <citation type="journal article" date="2015" name="Nature">
        <title>Complex archaea that bridge the gap between prokaryotes and eukaryotes.</title>
        <authorList>
            <person name="Spang A."/>
            <person name="Saw J.H."/>
            <person name="Jorgensen S.L."/>
            <person name="Zaremba-Niedzwiedzka K."/>
            <person name="Martijn J."/>
            <person name="Lind A.E."/>
            <person name="van Eijk R."/>
            <person name="Schleper C."/>
            <person name="Guy L."/>
            <person name="Ettema T.J."/>
        </authorList>
    </citation>
    <scope>NUCLEOTIDE SEQUENCE</scope>
</reference>
<evidence type="ECO:0000313" key="1">
    <source>
        <dbReference type="EMBL" id="KKM86837.1"/>
    </source>
</evidence>
<sequence length="144" mass="16640">MKDNEWQVVNRELSKALKKAGFKQEGIFWWVFQGNEWKLRSAEWLHNWIGGQELDICIADLIERGTAVVAPTVAELGGVLPAYYPLNNFDYNYVSIKKVSTAFKEFWVSMYFCGTQCIGQEFKADTEANARAKMWLYLKKEGLL</sequence>
<organism evidence="1">
    <name type="scientific">marine sediment metagenome</name>
    <dbReference type="NCBI Taxonomy" id="412755"/>
    <lineage>
        <taxon>unclassified sequences</taxon>
        <taxon>metagenomes</taxon>
        <taxon>ecological metagenomes</taxon>
    </lineage>
</organism>
<name>A0A0F9P042_9ZZZZ</name>
<dbReference type="EMBL" id="LAZR01007193">
    <property type="protein sequence ID" value="KKM86837.1"/>
    <property type="molecule type" value="Genomic_DNA"/>
</dbReference>
<accession>A0A0F9P042</accession>